<accession>A0ABX0VD59</accession>
<dbReference type="RefSeq" id="WP_167673498.1">
    <property type="nucleotide sequence ID" value="NZ_JAATJS010000004.1"/>
</dbReference>
<dbReference type="SUPFAM" id="SSF56529">
    <property type="entry name" value="FAH"/>
    <property type="match status" value="1"/>
</dbReference>
<evidence type="ECO:0000256" key="2">
    <source>
        <dbReference type="ARBA" id="ARBA00022723"/>
    </source>
</evidence>
<feature type="domain" description="Fumarylacetoacetase-like C-terminal" evidence="3">
    <location>
        <begin position="73"/>
        <end position="277"/>
    </location>
</feature>
<gene>
    <name evidence="4" type="ORF">HB375_13435</name>
</gene>
<comment type="caution">
    <text evidence="4">The sequence shown here is derived from an EMBL/GenBank/DDBJ whole genome shotgun (WGS) entry which is preliminary data.</text>
</comment>
<dbReference type="Gene3D" id="3.90.850.10">
    <property type="entry name" value="Fumarylacetoacetase-like, C-terminal domain"/>
    <property type="match status" value="1"/>
</dbReference>
<sequence>MKLVRFGKPGCEKPGLIDGNGQIRDASSVVADISSVTLGEGALARLGQVDATTLPLAPAGERLGPCIGKVGNFVAIGLNYADHAAETGAPIPAEPIIFNKAPSCIVGPHDDVILPRGSQKGDWEVELAIVIGERASYVGANEALEFVAGYCVCNDVSEREYQMERGGTWTKGKGCPTFGPLGPWLVTPDEIADPHNLSMWLDVNSERMQTGSTRTMIFNIAQIVSYVSHFMILEAGDVITTGTPPGVGMGMKPQRFLKPGDVMSLGIEGLGEQRQRVMAFEGSLLDTSHPGHGHTRP</sequence>
<organism evidence="4 5">
    <name type="scientific">Microvirga terricola</name>
    <dbReference type="NCBI Taxonomy" id="2719797"/>
    <lineage>
        <taxon>Bacteria</taxon>
        <taxon>Pseudomonadati</taxon>
        <taxon>Pseudomonadota</taxon>
        <taxon>Alphaproteobacteria</taxon>
        <taxon>Hyphomicrobiales</taxon>
        <taxon>Methylobacteriaceae</taxon>
        <taxon>Microvirga</taxon>
    </lineage>
</organism>
<dbReference type="PANTHER" id="PTHR42796">
    <property type="entry name" value="FUMARYLACETOACETATE HYDROLASE DOMAIN-CONTAINING PROTEIN 2A-RELATED"/>
    <property type="match status" value="1"/>
</dbReference>
<name>A0ABX0VD59_9HYPH</name>
<dbReference type="InterPro" id="IPR011234">
    <property type="entry name" value="Fumarylacetoacetase-like_C"/>
</dbReference>
<evidence type="ECO:0000259" key="3">
    <source>
        <dbReference type="Pfam" id="PF01557"/>
    </source>
</evidence>
<evidence type="ECO:0000313" key="4">
    <source>
        <dbReference type="EMBL" id="NIX77602.1"/>
    </source>
</evidence>
<dbReference type="InterPro" id="IPR036663">
    <property type="entry name" value="Fumarylacetoacetase_C_sf"/>
</dbReference>
<dbReference type="GO" id="GO:0016787">
    <property type="term" value="F:hydrolase activity"/>
    <property type="evidence" value="ECO:0007669"/>
    <property type="project" value="UniProtKB-KW"/>
</dbReference>
<protein>
    <submittedName>
        <fullName evidence="4">Fumarylacetoacetate hydrolase family protein</fullName>
    </submittedName>
</protein>
<dbReference type="Proteomes" id="UP000707352">
    <property type="component" value="Unassembled WGS sequence"/>
</dbReference>
<dbReference type="PANTHER" id="PTHR42796:SF4">
    <property type="entry name" value="FUMARYLACETOACETATE HYDROLASE DOMAIN-CONTAINING PROTEIN 2A"/>
    <property type="match status" value="1"/>
</dbReference>
<keyword evidence="4" id="KW-0378">Hydrolase</keyword>
<reference evidence="4 5" key="1">
    <citation type="submission" date="2020-03" db="EMBL/GenBank/DDBJ databases">
        <title>The genome sequence of Microvirga sp. c23x22.</title>
        <authorList>
            <person name="Zhang X."/>
        </authorList>
    </citation>
    <scope>NUCLEOTIDE SEQUENCE [LARGE SCALE GENOMIC DNA]</scope>
    <source>
        <strain evidence="5">c23x22</strain>
    </source>
</reference>
<evidence type="ECO:0000256" key="1">
    <source>
        <dbReference type="ARBA" id="ARBA00010211"/>
    </source>
</evidence>
<evidence type="ECO:0000313" key="5">
    <source>
        <dbReference type="Proteomes" id="UP000707352"/>
    </source>
</evidence>
<keyword evidence="5" id="KW-1185">Reference proteome</keyword>
<keyword evidence="2" id="KW-0479">Metal-binding</keyword>
<dbReference type="EMBL" id="JAATJS010000004">
    <property type="protein sequence ID" value="NIX77602.1"/>
    <property type="molecule type" value="Genomic_DNA"/>
</dbReference>
<comment type="similarity">
    <text evidence="1">Belongs to the FAH family.</text>
</comment>
<dbReference type="Pfam" id="PF01557">
    <property type="entry name" value="FAA_hydrolase"/>
    <property type="match status" value="1"/>
</dbReference>
<dbReference type="InterPro" id="IPR051121">
    <property type="entry name" value="FAH"/>
</dbReference>
<proteinExistence type="inferred from homology"/>